<dbReference type="AlphaFoldDB" id="A0A3N2H624"/>
<keyword evidence="9" id="KW-0067">ATP-binding</keyword>
<proteinExistence type="predicted"/>
<dbReference type="GO" id="GO:0016020">
    <property type="term" value="C:membrane"/>
    <property type="evidence" value="ECO:0007669"/>
    <property type="project" value="UniProtKB-SubCell"/>
</dbReference>
<feature type="compositionally biased region" description="Basic and acidic residues" evidence="12">
    <location>
        <begin position="1"/>
        <end position="11"/>
    </location>
</feature>
<gene>
    <name evidence="15" type="ORF">EDD35_5974</name>
</gene>
<dbReference type="Pfam" id="PF02518">
    <property type="entry name" value="HATPase_c"/>
    <property type="match status" value="1"/>
</dbReference>
<evidence type="ECO:0000256" key="6">
    <source>
        <dbReference type="ARBA" id="ARBA00022692"/>
    </source>
</evidence>
<evidence type="ECO:0000256" key="4">
    <source>
        <dbReference type="ARBA" id="ARBA00022553"/>
    </source>
</evidence>
<feature type="region of interest" description="Disordered" evidence="12">
    <location>
        <begin position="1"/>
        <end position="22"/>
    </location>
</feature>
<dbReference type="InterPro" id="IPR050980">
    <property type="entry name" value="2C_sensor_his_kinase"/>
</dbReference>
<evidence type="ECO:0000256" key="2">
    <source>
        <dbReference type="ARBA" id="ARBA00004370"/>
    </source>
</evidence>
<accession>A0A3N2H624</accession>
<keyword evidence="16" id="KW-1185">Reference proteome</keyword>
<dbReference type="EMBL" id="RKHY01000001">
    <property type="protein sequence ID" value="ROS43555.1"/>
    <property type="molecule type" value="Genomic_DNA"/>
</dbReference>
<dbReference type="SMART" id="SM00387">
    <property type="entry name" value="HATPase_c"/>
    <property type="match status" value="1"/>
</dbReference>
<keyword evidence="7" id="KW-0547">Nucleotide-binding</keyword>
<reference evidence="15 16" key="1">
    <citation type="submission" date="2018-11" db="EMBL/GenBank/DDBJ databases">
        <title>Sequencing the genomes of 1000 actinobacteria strains.</title>
        <authorList>
            <person name="Klenk H.-P."/>
        </authorList>
    </citation>
    <scope>NUCLEOTIDE SEQUENCE [LARGE SCALE GENOMIC DNA]</scope>
    <source>
        <strain evidence="15 16">DSM 44348</strain>
    </source>
</reference>
<dbReference type="Gene3D" id="3.30.565.10">
    <property type="entry name" value="Histidine kinase-like ATPase, C-terminal domain"/>
    <property type="match status" value="1"/>
</dbReference>
<keyword evidence="5" id="KW-0808">Transferase</keyword>
<keyword evidence="4" id="KW-0597">Phosphoprotein</keyword>
<evidence type="ECO:0000259" key="14">
    <source>
        <dbReference type="PROSITE" id="PS50885"/>
    </source>
</evidence>
<dbReference type="PANTHER" id="PTHR44936">
    <property type="entry name" value="SENSOR PROTEIN CREC"/>
    <property type="match status" value="1"/>
</dbReference>
<feature type="region of interest" description="Disordered" evidence="12">
    <location>
        <begin position="749"/>
        <end position="775"/>
    </location>
</feature>
<evidence type="ECO:0000313" key="15">
    <source>
        <dbReference type="EMBL" id="ROS43555.1"/>
    </source>
</evidence>
<dbReference type="SUPFAM" id="SSF55874">
    <property type="entry name" value="ATPase domain of HSP90 chaperone/DNA topoisomerase II/histidine kinase"/>
    <property type="match status" value="1"/>
</dbReference>
<keyword evidence="6 13" id="KW-0812">Transmembrane</keyword>
<dbReference type="Pfam" id="PF00672">
    <property type="entry name" value="HAMP"/>
    <property type="match status" value="1"/>
</dbReference>
<evidence type="ECO:0000256" key="1">
    <source>
        <dbReference type="ARBA" id="ARBA00000085"/>
    </source>
</evidence>
<evidence type="ECO:0000256" key="11">
    <source>
        <dbReference type="ARBA" id="ARBA00023012"/>
    </source>
</evidence>
<evidence type="ECO:0000256" key="9">
    <source>
        <dbReference type="ARBA" id="ARBA00022840"/>
    </source>
</evidence>
<dbReference type="InterPro" id="IPR003594">
    <property type="entry name" value="HATPase_dom"/>
</dbReference>
<organism evidence="15 16">
    <name type="scientific">Amycolatopsis thermoflava</name>
    <dbReference type="NCBI Taxonomy" id="84480"/>
    <lineage>
        <taxon>Bacteria</taxon>
        <taxon>Bacillati</taxon>
        <taxon>Actinomycetota</taxon>
        <taxon>Actinomycetes</taxon>
        <taxon>Pseudonocardiales</taxon>
        <taxon>Pseudonocardiaceae</taxon>
        <taxon>Amycolatopsis</taxon>
        <taxon>Amycolatopsis methanolica group</taxon>
    </lineage>
</organism>
<feature type="domain" description="HAMP" evidence="14">
    <location>
        <begin position="374"/>
        <end position="403"/>
    </location>
</feature>
<dbReference type="PANTHER" id="PTHR44936:SF9">
    <property type="entry name" value="SENSOR PROTEIN CREC"/>
    <property type="match status" value="1"/>
</dbReference>
<dbReference type="EC" id="2.7.13.3" evidence="3"/>
<evidence type="ECO:0000256" key="13">
    <source>
        <dbReference type="SAM" id="Phobius"/>
    </source>
</evidence>
<feature type="transmembrane region" description="Helical" evidence="13">
    <location>
        <begin position="32"/>
        <end position="51"/>
    </location>
</feature>
<evidence type="ECO:0000256" key="3">
    <source>
        <dbReference type="ARBA" id="ARBA00012438"/>
    </source>
</evidence>
<comment type="subcellular location">
    <subcellularLocation>
        <location evidence="2">Membrane</location>
    </subcellularLocation>
</comment>
<evidence type="ECO:0000256" key="10">
    <source>
        <dbReference type="ARBA" id="ARBA00022989"/>
    </source>
</evidence>
<dbReference type="PROSITE" id="PS50885">
    <property type="entry name" value="HAMP"/>
    <property type="match status" value="1"/>
</dbReference>
<evidence type="ECO:0000256" key="5">
    <source>
        <dbReference type="ARBA" id="ARBA00022679"/>
    </source>
</evidence>
<dbReference type="Gene3D" id="6.10.340.10">
    <property type="match status" value="1"/>
</dbReference>
<evidence type="ECO:0000256" key="7">
    <source>
        <dbReference type="ARBA" id="ARBA00022741"/>
    </source>
</evidence>
<keyword evidence="10 13" id="KW-1133">Transmembrane helix</keyword>
<dbReference type="Proteomes" id="UP000274843">
    <property type="component" value="Unassembled WGS sequence"/>
</dbReference>
<evidence type="ECO:0000256" key="8">
    <source>
        <dbReference type="ARBA" id="ARBA00022777"/>
    </source>
</evidence>
<dbReference type="GO" id="GO:0000160">
    <property type="term" value="P:phosphorelay signal transduction system"/>
    <property type="evidence" value="ECO:0007669"/>
    <property type="project" value="UniProtKB-KW"/>
</dbReference>
<protein>
    <recommendedName>
        <fullName evidence="3">histidine kinase</fullName>
        <ecNumber evidence="3">2.7.13.3</ecNumber>
    </recommendedName>
</protein>
<evidence type="ECO:0000313" key="16">
    <source>
        <dbReference type="Proteomes" id="UP000274843"/>
    </source>
</evidence>
<dbReference type="SMART" id="SM00304">
    <property type="entry name" value="HAMP"/>
    <property type="match status" value="1"/>
</dbReference>
<comment type="caution">
    <text evidence="15">The sequence shown here is derived from an EMBL/GenBank/DDBJ whole genome shotgun (WGS) entry which is preliminary data.</text>
</comment>
<dbReference type="CDD" id="cd06225">
    <property type="entry name" value="HAMP"/>
    <property type="match status" value="1"/>
</dbReference>
<evidence type="ECO:0000256" key="12">
    <source>
        <dbReference type="SAM" id="MobiDB-lite"/>
    </source>
</evidence>
<comment type="catalytic activity">
    <reaction evidence="1">
        <text>ATP + protein L-histidine = ADP + protein N-phospho-L-histidine.</text>
        <dbReference type="EC" id="2.7.13.3"/>
    </reaction>
</comment>
<keyword evidence="8 15" id="KW-0418">Kinase</keyword>
<dbReference type="InterPro" id="IPR036890">
    <property type="entry name" value="HATPase_C_sf"/>
</dbReference>
<dbReference type="GO" id="GO:0004673">
    <property type="term" value="F:protein histidine kinase activity"/>
    <property type="evidence" value="ECO:0007669"/>
    <property type="project" value="UniProtKB-EC"/>
</dbReference>
<dbReference type="InterPro" id="IPR003660">
    <property type="entry name" value="HAMP_dom"/>
</dbReference>
<sequence length="775" mass="81163">MDTNRAGKEEMDTAGSGPGAWHPRGWSLRTKISVVLLLPVVVALALAGARVRAELAEASKLSAVRDQLPALQATLDLTALVEDEMVLAVASPASSELGRQISTVDAKTAAVQKQAEFAQLPTDAARTLDTALGRLAGLRMAGAATGSATVAMTVGYHDIAVDLSRILPESIAAAGSSAMDTTAATAGALMQLRTTRAVEEALIRASGTGPVNDTLLAAAARAAAEEGVLASQVERGLPQDVLGRFRSITGSNSNRQAVLLDALTTGNGSRLPGLLTALSTESAALSDLLAGQVRDLATTVGERTNEARSSALRDTALVLGALLGALAIALLVARSLVTPVRRLHAAALTAARRELPETIEKVRAGESVSWESIEPVPVDGDEEIGQLAQAFGDMHRQAVRLAADQAELRRQVSEMFMTLARRNQSLVEQQLTLIEDLEADERDPQRLEELFRLDHMATRLRRNGENLQVLAGGSPARRDHGPVSTAELLRAATSEVKDYRRVTIVNAPNGALRSHAASDVVHILAELLENAIRFSPPEHKVLLTADRGADGGLLVEVVDSGLGMQPDDLAAANQRLASGDTVSPETTRRMGLFVVGRLAAPLGVTVRLRPTHPGAKHGGITASVHVPGALVLADGLAAPDPAPVRREPVPAQARPAATPVRTPIFDGVVSGWFTAQPGPDFSSPADESWRAAEIATEQPVAVQVTSAGLPTRRPGAQLAPGAAMPRQAAAPDPAGFRDPNAVRNNLARHYNGMRAARARTGNGNGQAPQGKAEPR</sequence>
<dbReference type="GO" id="GO:0005524">
    <property type="term" value="F:ATP binding"/>
    <property type="evidence" value="ECO:0007669"/>
    <property type="project" value="UniProtKB-KW"/>
</dbReference>
<keyword evidence="11" id="KW-0902">Two-component regulatory system</keyword>
<keyword evidence="13" id="KW-0472">Membrane</keyword>
<name>A0A3N2H624_9PSEU</name>